<comment type="caution">
    <text evidence="1">The sequence shown here is derived from an EMBL/GenBank/DDBJ whole genome shotgun (WGS) entry which is preliminary data.</text>
</comment>
<dbReference type="AlphaFoldDB" id="A0A2S5R831"/>
<gene>
    <name evidence="1" type="ORF">HCUR_01102</name>
</gene>
<accession>A0A2S5R831</accession>
<organism evidence="1 2">
    <name type="scientific">Holospora curviuscula</name>
    <dbReference type="NCBI Taxonomy" id="1082868"/>
    <lineage>
        <taxon>Bacteria</taxon>
        <taxon>Pseudomonadati</taxon>
        <taxon>Pseudomonadota</taxon>
        <taxon>Alphaproteobacteria</taxon>
        <taxon>Holosporales</taxon>
        <taxon>Holosporaceae</taxon>
        <taxon>Holospora</taxon>
    </lineage>
</organism>
<reference evidence="1 2" key="1">
    <citation type="submission" date="2017-11" db="EMBL/GenBank/DDBJ databases">
        <title>Comparative genomic analysis of Holospora spp., intranuclear symbionts of paramecia.</title>
        <authorList>
            <person name="Garushyants S.K."/>
            <person name="Beliavskaya A."/>
            <person name="Malko D.B."/>
            <person name="Logacheva M.D."/>
            <person name="Rautian M.S."/>
            <person name="Gelfand M.S."/>
        </authorList>
    </citation>
    <scope>NUCLEOTIDE SEQUENCE [LARGE SCALE GENOMIC DNA]</scope>
    <source>
        <strain evidence="2">02AZ16</strain>
    </source>
</reference>
<protein>
    <submittedName>
        <fullName evidence="1">Uncharacterized protein</fullName>
    </submittedName>
</protein>
<dbReference type="Proteomes" id="UP000239425">
    <property type="component" value="Unassembled WGS sequence"/>
</dbReference>
<dbReference type="EMBL" id="PHHC01000101">
    <property type="protein sequence ID" value="PPE03447.1"/>
    <property type="molecule type" value="Genomic_DNA"/>
</dbReference>
<evidence type="ECO:0000313" key="1">
    <source>
        <dbReference type="EMBL" id="PPE03447.1"/>
    </source>
</evidence>
<proteinExistence type="predicted"/>
<name>A0A2S5R831_9PROT</name>
<evidence type="ECO:0000313" key="2">
    <source>
        <dbReference type="Proteomes" id="UP000239425"/>
    </source>
</evidence>
<sequence length="67" mass="7984">MNRFLLKNNGTQCSLFQERLWEAMFEVHDSRDDVEFQTITHDCVTLAIDIVLDDFMFPKLDFTPTRK</sequence>
<keyword evidence="2" id="KW-1185">Reference proteome</keyword>